<feature type="binding site" evidence="7">
    <location>
        <position position="130"/>
    </location>
    <ligand>
        <name>a 1,2-diacyl-sn-glycero-3-phospho-(1'-sn-glycerol)</name>
        <dbReference type="ChEBI" id="CHEBI:64716"/>
    </ligand>
</feature>
<dbReference type="EMBL" id="NOZQ01000149">
    <property type="protein sequence ID" value="OYD15010.1"/>
    <property type="molecule type" value="Genomic_DNA"/>
</dbReference>
<keyword evidence="6 7" id="KW-0472">Membrane</keyword>
<dbReference type="GO" id="GO:0008961">
    <property type="term" value="F:phosphatidylglycerol-prolipoprotein diacylglyceryl transferase activity"/>
    <property type="evidence" value="ECO:0007669"/>
    <property type="project" value="UniProtKB-UniRule"/>
</dbReference>
<evidence type="ECO:0000313" key="9">
    <source>
        <dbReference type="Proteomes" id="UP000215215"/>
    </source>
</evidence>
<accession>A0A235BRA3</accession>
<comment type="similarity">
    <text evidence="1 7">Belongs to the Lgt family.</text>
</comment>
<dbReference type="Proteomes" id="UP000215215">
    <property type="component" value="Unassembled WGS sequence"/>
</dbReference>
<evidence type="ECO:0000256" key="1">
    <source>
        <dbReference type="ARBA" id="ARBA00007150"/>
    </source>
</evidence>
<dbReference type="Pfam" id="PF01790">
    <property type="entry name" value="LGT"/>
    <property type="match status" value="1"/>
</dbReference>
<comment type="function">
    <text evidence="7">Catalyzes the transfer of the diacylglyceryl group from phosphatidylglycerol to the sulfhydryl group of the N-terminal cysteine of a prolipoprotein, the first step in the formation of mature lipoproteins.</text>
</comment>
<evidence type="ECO:0000256" key="7">
    <source>
        <dbReference type="HAMAP-Rule" id="MF_01147"/>
    </source>
</evidence>
<comment type="pathway">
    <text evidence="7">Protein modification; lipoprotein biosynthesis (diacylglyceryl transfer).</text>
</comment>
<gene>
    <name evidence="7 8" type="primary">lgt</name>
    <name evidence="8" type="ORF">CH333_06745</name>
</gene>
<keyword evidence="2 7" id="KW-1003">Cell membrane</keyword>
<dbReference type="PANTHER" id="PTHR30589:SF0">
    <property type="entry name" value="PHOSPHATIDYLGLYCEROL--PROLIPOPROTEIN DIACYLGLYCERYL TRANSFERASE"/>
    <property type="match status" value="1"/>
</dbReference>
<evidence type="ECO:0000256" key="5">
    <source>
        <dbReference type="ARBA" id="ARBA00022989"/>
    </source>
</evidence>
<keyword evidence="8" id="KW-0449">Lipoprotein</keyword>
<dbReference type="AlphaFoldDB" id="A0A235BRA3"/>
<dbReference type="UniPathway" id="UPA00664"/>
<evidence type="ECO:0000313" key="8">
    <source>
        <dbReference type="EMBL" id="OYD15010.1"/>
    </source>
</evidence>
<dbReference type="PANTHER" id="PTHR30589">
    <property type="entry name" value="PROLIPOPROTEIN DIACYLGLYCERYL TRANSFERASE"/>
    <property type="match status" value="1"/>
</dbReference>
<organism evidence="8 9">
    <name type="scientific">candidate division WOR-3 bacterium JGI_Cruoil_03_44_89</name>
    <dbReference type="NCBI Taxonomy" id="1973748"/>
    <lineage>
        <taxon>Bacteria</taxon>
        <taxon>Bacteria division WOR-3</taxon>
    </lineage>
</organism>
<keyword evidence="3 7" id="KW-0808">Transferase</keyword>
<keyword evidence="4 7" id="KW-0812">Transmembrane</keyword>
<feature type="transmembrane region" description="Helical" evidence="7">
    <location>
        <begin position="117"/>
        <end position="137"/>
    </location>
</feature>
<comment type="caution">
    <text evidence="8">The sequence shown here is derived from an EMBL/GenBank/DDBJ whole genome shotgun (WGS) entry which is preliminary data.</text>
</comment>
<evidence type="ECO:0000256" key="4">
    <source>
        <dbReference type="ARBA" id="ARBA00022692"/>
    </source>
</evidence>
<keyword evidence="5 7" id="KW-1133">Transmembrane helix</keyword>
<dbReference type="InterPro" id="IPR001640">
    <property type="entry name" value="Lgt"/>
</dbReference>
<protein>
    <recommendedName>
        <fullName evidence="7">Phosphatidylglycerol--prolipoprotein diacylglyceryl transferase</fullName>
        <ecNumber evidence="7">2.5.1.145</ecNumber>
    </recommendedName>
</protein>
<comment type="catalytic activity">
    <reaction evidence="7">
        <text>L-cysteinyl-[prolipoprotein] + a 1,2-diacyl-sn-glycero-3-phospho-(1'-sn-glycerol) = an S-1,2-diacyl-sn-glyceryl-L-cysteinyl-[prolipoprotein] + sn-glycerol 1-phosphate + H(+)</text>
        <dbReference type="Rhea" id="RHEA:56712"/>
        <dbReference type="Rhea" id="RHEA-COMP:14679"/>
        <dbReference type="Rhea" id="RHEA-COMP:14680"/>
        <dbReference type="ChEBI" id="CHEBI:15378"/>
        <dbReference type="ChEBI" id="CHEBI:29950"/>
        <dbReference type="ChEBI" id="CHEBI:57685"/>
        <dbReference type="ChEBI" id="CHEBI:64716"/>
        <dbReference type="ChEBI" id="CHEBI:140658"/>
        <dbReference type="EC" id="2.5.1.145"/>
    </reaction>
</comment>
<feature type="transmembrane region" description="Helical" evidence="7">
    <location>
        <begin position="44"/>
        <end position="67"/>
    </location>
</feature>
<dbReference type="GO" id="GO:0042158">
    <property type="term" value="P:lipoprotein biosynthetic process"/>
    <property type="evidence" value="ECO:0007669"/>
    <property type="project" value="UniProtKB-UniRule"/>
</dbReference>
<sequence length="259" mass="28842">MFRILFQLGRITITTYGVMLATAFIAGIIIAERRGIRYGVPKDTVGNLSLLILLGAIAGSRAFYVFSHLSDYSGEWQRAFYVWEGGLTFYGGVILAFLLSVIWTRRRSLPFGKLADIVAPSLALGVGIGRIGCFLNGCCFGKPSNFGVIFPPDSPCAWELGVGVRVHPTQLYSSLAGFSIFGILLLLEKRKNFSGELLVWFFLLYGLWRFSIDFIRYYSPSTYIFPNVTNNQVVSLVVFILSLTAIIHLRKKPKKGKSL</sequence>
<feature type="transmembrane region" description="Helical" evidence="7">
    <location>
        <begin position="231"/>
        <end position="249"/>
    </location>
</feature>
<dbReference type="EC" id="2.5.1.145" evidence="7"/>
<evidence type="ECO:0000256" key="2">
    <source>
        <dbReference type="ARBA" id="ARBA00022475"/>
    </source>
</evidence>
<dbReference type="GO" id="GO:0005886">
    <property type="term" value="C:plasma membrane"/>
    <property type="evidence" value="ECO:0007669"/>
    <property type="project" value="UniProtKB-SubCell"/>
</dbReference>
<dbReference type="NCBIfam" id="TIGR00544">
    <property type="entry name" value="lgt"/>
    <property type="match status" value="1"/>
</dbReference>
<comment type="subcellular location">
    <subcellularLocation>
        <location evidence="7">Cell membrane</location>
        <topology evidence="7">Multi-pass membrane protein</topology>
    </subcellularLocation>
</comment>
<name>A0A235BRA3_UNCW3</name>
<feature type="transmembrane region" description="Helical" evidence="7">
    <location>
        <begin position="170"/>
        <end position="187"/>
    </location>
</feature>
<dbReference type="HAMAP" id="MF_01147">
    <property type="entry name" value="Lgt"/>
    <property type="match status" value="1"/>
</dbReference>
<proteinExistence type="inferred from homology"/>
<feature type="transmembrane region" description="Helical" evidence="7">
    <location>
        <begin position="199"/>
        <end position="219"/>
    </location>
</feature>
<evidence type="ECO:0000256" key="3">
    <source>
        <dbReference type="ARBA" id="ARBA00022679"/>
    </source>
</evidence>
<evidence type="ECO:0000256" key="6">
    <source>
        <dbReference type="ARBA" id="ARBA00023136"/>
    </source>
</evidence>
<reference evidence="8 9" key="1">
    <citation type="submission" date="2017-07" db="EMBL/GenBank/DDBJ databases">
        <title>Recovery of genomes from metagenomes via a dereplication, aggregation, and scoring strategy.</title>
        <authorList>
            <person name="Sieber C.M."/>
            <person name="Probst A.J."/>
            <person name="Sharrar A."/>
            <person name="Thomas B.C."/>
            <person name="Hess M."/>
            <person name="Tringe S.G."/>
            <person name="Banfield J.F."/>
        </authorList>
    </citation>
    <scope>NUCLEOTIDE SEQUENCE [LARGE SCALE GENOMIC DNA]</scope>
    <source>
        <strain evidence="8">JGI_Cruoil_03_44_89</strain>
    </source>
</reference>
<feature type="transmembrane region" description="Helical" evidence="7">
    <location>
        <begin position="87"/>
        <end position="105"/>
    </location>
</feature>
<feature type="transmembrane region" description="Helical" evidence="7">
    <location>
        <begin position="13"/>
        <end position="32"/>
    </location>
</feature>